<accession>A0A0G1M7Y9</accession>
<gene>
    <name evidence="1" type="ORF">UX06_C0019G0003</name>
</gene>
<comment type="caution">
    <text evidence="1">The sequence shown here is derived from an EMBL/GenBank/DDBJ whole genome shotgun (WGS) entry which is preliminary data.</text>
</comment>
<dbReference type="EMBL" id="LCKT01000019">
    <property type="protein sequence ID" value="KKU04414.1"/>
    <property type="molecule type" value="Genomic_DNA"/>
</dbReference>
<protein>
    <recommendedName>
        <fullName evidence="3">Apea-like HEPN domain-containing protein</fullName>
    </recommendedName>
</protein>
<name>A0A0G1M7Y9_9BACT</name>
<sequence length="409" mass="47537">MEKAIVKIDAVLPETAEKVSFYLLTDAHILKSYPEEKVRADIKKMLKEVKTELPMAITQLIPQYGFVDQPEKIDYGNTIVEVNIPYCLHLPNGTELDVSTPEKNLQARVICGKIWTTQAAGSSPVDIYAEDRTLYFNNGDVITPKLPVESTLGWQLQFTGKNVEKIKDGNGYLRFTKLQVLLKTEYGKEQLEDKEHLDKISSEIREKVVEVVNYFLDVYRYITKEEFVERLGSIDITNIYLYEHNFGVYPITMNIQSAVMNRSRQEKDRMKEMLANGEKPPLYELLFLNAQSSFSKRMFTLSLVSSFQALEIFLENFLIQKYTEQGIAQLDIEAKLNRIWKTKERLKDLLKEVTGHSLLENKILWDQWCTEYDQVRNEVIHRGKEIDQLETEKTLKLNQDIITWIKSIS</sequence>
<proteinExistence type="predicted"/>
<dbReference type="AlphaFoldDB" id="A0A0G1M7Y9"/>
<reference evidence="1 2" key="1">
    <citation type="journal article" date="2015" name="Nature">
        <title>rRNA introns, odd ribosomes, and small enigmatic genomes across a large radiation of phyla.</title>
        <authorList>
            <person name="Brown C.T."/>
            <person name="Hug L.A."/>
            <person name="Thomas B.C."/>
            <person name="Sharon I."/>
            <person name="Castelle C.J."/>
            <person name="Singh A."/>
            <person name="Wilkins M.J."/>
            <person name="Williams K.H."/>
            <person name="Banfield J.F."/>
        </authorList>
    </citation>
    <scope>NUCLEOTIDE SEQUENCE [LARGE SCALE GENOMIC DNA]</scope>
</reference>
<evidence type="ECO:0008006" key="3">
    <source>
        <dbReference type="Google" id="ProtNLM"/>
    </source>
</evidence>
<evidence type="ECO:0000313" key="1">
    <source>
        <dbReference type="EMBL" id="KKU04414.1"/>
    </source>
</evidence>
<organism evidence="1 2">
    <name type="scientific">Candidatus Giovannonibacteria bacterium GW2011_GWA2_45_21</name>
    <dbReference type="NCBI Taxonomy" id="1618649"/>
    <lineage>
        <taxon>Bacteria</taxon>
        <taxon>Candidatus Giovannoniibacteriota</taxon>
    </lineage>
</organism>
<dbReference type="Proteomes" id="UP000034696">
    <property type="component" value="Unassembled WGS sequence"/>
</dbReference>
<evidence type="ECO:0000313" key="2">
    <source>
        <dbReference type="Proteomes" id="UP000034696"/>
    </source>
</evidence>